<dbReference type="InterPro" id="IPR042235">
    <property type="entry name" value="ZP-C_dom"/>
</dbReference>
<dbReference type="Ensembl" id="ENSDLAT00005000161.2">
    <property type="protein sequence ID" value="ENSDLAP00005000152.2"/>
    <property type="gene ID" value="ENSDLAG00005000062.2"/>
</dbReference>
<keyword evidence="5" id="KW-1185">Reference proteome</keyword>
<dbReference type="PROSITE" id="PS51034">
    <property type="entry name" value="ZP_2"/>
    <property type="match status" value="1"/>
</dbReference>
<dbReference type="Gene3D" id="2.60.40.3210">
    <property type="entry name" value="Zona pellucida, ZP-N domain"/>
    <property type="match status" value="1"/>
</dbReference>
<keyword evidence="2" id="KW-1015">Disulfide bond</keyword>
<accession>A0A8C4GDU6</accession>
<dbReference type="Gene3D" id="2.60.40.4100">
    <property type="entry name" value="Zona pellucida, ZP-C domain"/>
    <property type="match status" value="1"/>
</dbReference>
<evidence type="ECO:0000256" key="2">
    <source>
        <dbReference type="ARBA" id="ARBA00023157"/>
    </source>
</evidence>
<dbReference type="PANTHER" id="PTHR14002">
    <property type="entry name" value="ENDOGLIN/TGF-BETA RECEPTOR TYPE III"/>
    <property type="match status" value="1"/>
</dbReference>
<dbReference type="AlphaFoldDB" id="A0A8C4GDU6"/>
<evidence type="ECO:0000313" key="4">
    <source>
        <dbReference type="Ensembl" id="ENSDLAP00005000152.2"/>
    </source>
</evidence>
<evidence type="ECO:0000313" key="5">
    <source>
        <dbReference type="Proteomes" id="UP000694389"/>
    </source>
</evidence>
<organism evidence="4 5">
    <name type="scientific">Dicentrarchus labrax</name>
    <name type="common">European seabass</name>
    <name type="synonym">Morone labrax</name>
    <dbReference type="NCBI Taxonomy" id="13489"/>
    <lineage>
        <taxon>Eukaryota</taxon>
        <taxon>Metazoa</taxon>
        <taxon>Chordata</taxon>
        <taxon>Craniata</taxon>
        <taxon>Vertebrata</taxon>
        <taxon>Euteleostomi</taxon>
        <taxon>Actinopterygii</taxon>
        <taxon>Neopterygii</taxon>
        <taxon>Teleostei</taxon>
        <taxon>Neoteleostei</taxon>
        <taxon>Acanthomorphata</taxon>
        <taxon>Eupercaria</taxon>
        <taxon>Moronidae</taxon>
        <taxon>Dicentrarchus</taxon>
    </lineage>
</organism>
<name>A0A8C4GDU6_DICLA</name>
<proteinExistence type="predicted"/>
<protein>
    <recommendedName>
        <fullName evidence="3">ZP domain-containing protein</fullName>
    </recommendedName>
</protein>
<evidence type="ECO:0000256" key="1">
    <source>
        <dbReference type="ARBA" id="ARBA00022729"/>
    </source>
</evidence>
<feature type="domain" description="ZP" evidence="3">
    <location>
        <begin position="275"/>
        <end position="527"/>
    </location>
</feature>
<evidence type="ECO:0000259" key="3">
    <source>
        <dbReference type="PROSITE" id="PS51034"/>
    </source>
</evidence>
<dbReference type="SMART" id="SM00832">
    <property type="entry name" value="C8"/>
    <property type="match status" value="1"/>
</dbReference>
<dbReference type="InterPro" id="IPR014853">
    <property type="entry name" value="VWF/SSPO/ZAN-like_Cys-rich_dom"/>
</dbReference>
<keyword evidence="1" id="KW-0732">Signal</keyword>
<dbReference type="InterPro" id="IPR001507">
    <property type="entry name" value="ZP_dom"/>
</dbReference>
<sequence length="549" mass="61133">HSVPDRCVYSLIKPQGSSAYNILAGFLERRRQDVVFLDHLILSLNGSSVKIYLEQGGRVRVDNQTLTLNTTGQLVHGVELSKNQTVVTAKIPFANLTVFFDGNTAHVAGTSNEILFGENIFYLCCMGFKLNVLLCLSPNSCEIHHNDTTNSTINCNRTTEHCNLMKQAPFTACHSHADPEPFITACINTLCKYPAVDGVGCQFFEAYAKSCSLKQYITWEDWRSNTNCSAAPPCQDQYCSAHEFCGEQHGESRCFCRAIFASKYRSTDTLGEPTVCTQNSATLTLAGCLMEEKNIDYSTLHLRDQNCTGRINNETHMVTFSFDSINTCGAEVLNNNSQVIYQNTVMLRNISDIITRYDQVNIDFSCYYTKPEVKSVSFKIKDSSVVTQIVSGIWNYTVMMNTYTDSSRMHLVKSDTEVALNQKIWVELKTAGLDAKMVAVVTDSCWASNSPSPNATVRYDLIKNKCPNPVDQTVKVEGNGNGLSNFFSFNMFQFSGGNGQVYLHCKLELCLIQGNNCTSCSGGGSRKRRSSRSKYAEENQALITMTWSN</sequence>
<dbReference type="SMART" id="SM00241">
    <property type="entry name" value="ZP"/>
    <property type="match status" value="1"/>
</dbReference>
<dbReference type="InterPro" id="IPR055355">
    <property type="entry name" value="ZP-C"/>
</dbReference>
<dbReference type="PANTHER" id="PTHR14002:SF50">
    <property type="entry name" value="ALPHA-TECTORIN-LIKE-RELATED"/>
    <property type="match status" value="1"/>
</dbReference>
<dbReference type="GeneTree" id="ENSGT00940000156038"/>
<reference evidence="4" key="2">
    <citation type="submission" date="2025-09" db="UniProtKB">
        <authorList>
            <consortium name="Ensembl"/>
        </authorList>
    </citation>
    <scope>IDENTIFICATION</scope>
</reference>
<reference evidence="4" key="1">
    <citation type="submission" date="2025-08" db="UniProtKB">
        <authorList>
            <consortium name="Ensembl"/>
        </authorList>
    </citation>
    <scope>IDENTIFICATION</scope>
</reference>
<dbReference type="Pfam" id="PF00100">
    <property type="entry name" value="Zona_pellucida"/>
    <property type="match status" value="1"/>
</dbReference>
<dbReference type="Proteomes" id="UP000694389">
    <property type="component" value="Unassembled WGS sequence"/>
</dbReference>
<dbReference type="Pfam" id="PF08742">
    <property type="entry name" value="C8"/>
    <property type="match status" value="1"/>
</dbReference>